<reference evidence="7" key="1">
    <citation type="submission" date="2021-11" db="EMBL/GenBank/DDBJ databases">
        <title>BS-T2-15 a new species belonging to the Comamonadaceae family isolated from the soil of a French oak forest.</title>
        <authorList>
            <person name="Mieszkin S."/>
            <person name="Alain K."/>
        </authorList>
    </citation>
    <scope>NUCLEOTIDE SEQUENCE</scope>
    <source>
        <strain evidence="7">BS-T2-15</strain>
    </source>
</reference>
<gene>
    <name evidence="7" type="ORF">LPC04_14715</name>
</gene>
<dbReference type="Proteomes" id="UP001139353">
    <property type="component" value="Unassembled WGS sequence"/>
</dbReference>
<keyword evidence="2" id="KW-0813">Transport</keyword>
<evidence type="ECO:0000256" key="3">
    <source>
        <dbReference type="ARBA" id="ARBA00022475"/>
    </source>
</evidence>
<comment type="similarity">
    <text evidence="1">Belongs to the ABC transporter superfamily.</text>
</comment>
<dbReference type="InterPro" id="IPR027417">
    <property type="entry name" value="P-loop_NTPase"/>
</dbReference>
<dbReference type="InterPro" id="IPR003439">
    <property type="entry name" value="ABC_transporter-like_ATP-bd"/>
</dbReference>
<dbReference type="InterPro" id="IPR003593">
    <property type="entry name" value="AAA+_ATPase"/>
</dbReference>
<dbReference type="PROSITE" id="PS00211">
    <property type="entry name" value="ABC_TRANSPORTER_1"/>
    <property type="match status" value="1"/>
</dbReference>
<evidence type="ECO:0000256" key="4">
    <source>
        <dbReference type="ARBA" id="ARBA00022741"/>
    </source>
</evidence>
<dbReference type="PANTHER" id="PTHR43776">
    <property type="entry name" value="TRANSPORT ATP-BINDING PROTEIN"/>
    <property type="match status" value="1"/>
</dbReference>
<comment type="caution">
    <text evidence="7">The sequence shown here is derived from an EMBL/GenBank/DDBJ whole genome shotgun (WGS) entry which is preliminary data.</text>
</comment>
<dbReference type="InterPro" id="IPR013563">
    <property type="entry name" value="Oligopep_ABC_C"/>
</dbReference>
<evidence type="ECO:0000259" key="6">
    <source>
        <dbReference type="PROSITE" id="PS50893"/>
    </source>
</evidence>
<dbReference type="GO" id="GO:0015833">
    <property type="term" value="P:peptide transport"/>
    <property type="evidence" value="ECO:0007669"/>
    <property type="project" value="InterPro"/>
</dbReference>
<dbReference type="Pfam" id="PF08352">
    <property type="entry name" value="oligo_HPY"/>
    <property type="match status" value="1"/>
</dbReference>
<accession>A0A9X1YM84</accession>
<keyword evidence="3" id="KW-0472">Membrane</keyword>
<proteinExistence type="inferred from homology"/>
<dbReference type="Gene3D" id="3.40.50.300">
    <property type="entry name" value="P-loop containing nucleotide triphosphate hydrolases"/>
    <property type="match status" value="1"/>
</dbReference>
<name>A0A9X1YM84_9BURK</name>
<dbReference type="FunFam" id="3.40.50.300:FF:000016">
    <property type="entry name" value="Oligopeptide ABC transporter ATP-binding component"/>
    <property type="match status" value="1"/>
</dbReference>
<dbReference type="GO" id="GO:0055085">
    <property type="term" value="P:transmembrane transport"/>
    <property type="evidence" value="ECO:0007669"/>
    <property type="project" value="UniProtKB-ARBA"/>
</dbReference>
<keyword evidence="3" id="KW-1003">Cell membrane</keyword>
<dbReference type="GO" id="GO:0016887">
    <property type="term" value="F:ATP hydrolysis activity"/>
    <property type="evidence" value="ECO:0007669"/>
    <property type="project" value="InterPro"/>
</dbReference>
<sequence length="323" mass="35062">MTAALLQADALSVDFPVHGGLLRREVARLRAVRDVSLALRAGEVLGILGESGCGKTTLGRALVGLIEPSAGTLRVEGHDVATLSPDERRRLTRDVQMVFQDPFASLNPRKRIRQSLALPFDTHGLATGDAREARIRELMALVGLAPEHLERWPHELSGGQRQRVAIARALATQPKVLVLDEPLSALDMSIQSQVLNLLVELQQRLGLSYVFISHDLAVVEYLSDRVAVMYLGRVVESAPAARLFASPRHPYTQALLASAPDPDPRAARVERPLEGEVPGALHAPAGCSFHTRCPLAQPRCRESVPELRIVDTGVPHAAACHLL</sequence>
<protein>
    <submittedName>
        <fullName evidence="7">ATP-binding cassette domain-containing protein</fullName>
    </submittedName>
</protein>
<evidence type="ECO:0000256" key="2">
    <source>
        <dbReference type="ARBA" id="ARBA00022448"/>
    </source>
</evidence>
<evidence type="ECO:0000313" key="7">
    <source>
        <dbReference type="EMBL" id="MCK9686962.1"/>
    </source>
</evidence>
<evidence type="ECO:0000256" key="1">
    <source>
        <dbReference type="ARBA" id="ARBA00005417"/>
    </source>
</evidence>
<dbReference type="SMART" id="SM00382">
    <property type="entry name" value="AAA"/>
    <property type="match status" value="1"/>
</dbReference>
<dbReference type="SUPFAM" id="SSF52540">
    <property type="entry name" value="P-loop containing nucleoside triphosphate hydrolases"/>
    <property type="match status" value="1"/>
</dbReference>
<keyword evidence="4" id="KW-0547">Nucleotide-binding</keyword>
<dbReference type="InterPro" id="IPR017871">
    <property type="entry name" value="ABC_transporter-like_CS"/>
</dbReference>
<dbReference type="InterPro" id="IPR050319">
    <property type="entry name" value="ABC_transp_ATP-bind"/>
</dbReference>
<dbReference type="CDD" id="cd03257">
    <property type="entry name" value="ABC_NikE_OppD_transporters"/>
    <property type="match status" value="1"/>
</dbReference>
<dbReference type="GO" id="GO:0005524">
    <property type="term" value="F:ATP binding"/>
    <property type="evidence" value="ECO:0007669"/>
    <property type="project" value="UniProtKB-KW"/>
</dbReference>
<dbReference type="Pfam" id="PF00005">
    <property type="entry name" value="ABC_tran"/>
    <property type="match status" value="1"/>
</dbReference>
<dbReference type="PANTHER" id="PTHR43776:SF7">
    <property type="entry name" value="D,D-DIPEPTIDE TRANSPORT ATP-BINDING PROTEIN DDPF-RELATED"/>
    <property type="match status" value="1"/>
</dbReference>
<dbReference type="EMBL" id="JAJLJH010000003">
    <property type="protein sequence ID" value="MCK9686962.1"/>
    <property type="molecule type" value="Genomic_DNA"/>
</dbReference>
<dbReference type="PROSITE" id="PS50893">
    <property type="entry name" value="ABC_TRANSPORTER_2"/>
    <property type="match status" value="1"/>
</dbReference>
<dbReference type="RefSeq" id="WP_275682998.1">
    <property type="nucleotide sequence ID" value="NZ_JAJLJH010000003.1"/>
</dbReference>
<dbReference type="NCBIfam" id="TIGR01727">
    <property type="entry name" value="oligo_HPY"/>
    <property type="match status" value="1"/>
</dbReference>
<keyword evidence="8" id="KW-1185">Reference proteome</keyword>
<organism evidence="7 8">
    <name type="scientific">Scleromatobacter humisilvae</name>
    <dbReference type="NCBI Taxonomy" id="2897159"/>
    <lineage>
        <taxon>Bacteria</taxon>
        <taxon>Pseudomonadati</taxon>
        <taxon>Pseudomonadota</taxon>
        <taxon>Betaproteobacteria</taxon>
        <taxon>Burkholderiales</taxon>
        <taxon>Sphaerotilaceae</taxon>
        <taxon>Scleromatobacter</taxon>
    </lineage>
</organism>
<feature type="domain" description="ABC transporter" evidence="6">
    <location>
        <begin position="17"/>
        <end position="256"/>
    </location>
</feature>
<evidence type="ECO:0000313" key="8">
    <source>
        <dbReference type="Proteomes" id="UP001139353"/>
    </source>
</evidence>
<keyword evidence="5 7" id="KW-0067">ATP-binding</keyword>
<evidence type="ECO:0000256" key="5">
    <source>
        <dbReference type="ARBA" id="ARBA00022840"/>
    </source>
</evidence>
<dbReference type="AlphaFoldDB" id="A0A9X1YM84"/>